<evidence type="ECO:0000256" key="1">
    <source>
        <dbReference type="SAM" id="Phobius"/>
    </source>
</evidence>
<keyword evidence="1" id="KW-1133">Transmembrane helix</keyword>
<feature type="transmembrane region" description="Helical" evidence="1">
    <location>
        <begin position="31"/>
        <end position="52"/>
    </location>
</feature>
<dbReference type="AlphaFoldDB" id="A0A1D9G2C1"/>
<organism evidence="2 3">
    <name type="scientific">Moorena producens (strain JHB)</name>
    <dbReference type="NCBI Taxonomy" id="1454205"/>
    <lineage>
        <taxon>Bacteria</taxon>
        <taxon>Bacillati</taxon>
        <taxon>Cyanobacteriota</taxon>
        <taxon>Cyanophyceae</taxon>
        <taxon>Coleofasciculales</taxon>
        <taxon>Coleofasciculaceae</taxon>
        <taxon>Moorena</taxon>
    </lineage>
</organism>
<keyword evidence="1" id="KW-0472">Membrane</keyword>
<protein>
    <submittedName>
        <fullName evidence="2">Uncharacterized protein</fullName>
    </submittedName>
</protein>
<accession>A0A1D9G2C1</accession>
<keyword evidence="1" id="KW-0812">Transmembrane</keyword>
<dbReference type="EMBL" id="CP017708">
    <property type="protein sequence ID" value="AOY81570.1"/>
    <property type="molecule type" value="Genomic_DNA"/>
</dbReference>
<sequence>MGKNLLVKISLLDNITLPTLLSVKISLLDNITLPTLLELGFFLLAIASRTLLEKYFGKRSIKGIAVFN</sequence>
<evidence type="ECO:0000313" key="2">
    <source>
        <dbReference type="EMBL" id="AOY81570.1"/>
    </source>
</evidence>
<name>A0A1D9G2C1_MOOP1</name>
<dbReference type="Proteomes" id="UP000176944">
    <property type="component" value="Chromosome"/>
</dbReference>
<evidence type="ECO:0000313" key="3">
    <source>
        <dbReference type="Proteomes" id="UP000176944"/>
    </source>
</evidence>
<proteinExistence type="predicted"/>
<reference evidence="3" key="1">
    <citation type="submission" date="2016-10" db="EMBL/GenBank/DDBJ databases">
        <title>Comparative genomics uncovers the prolific and rare metabolic potential of the cyanobacterial genus Moorea.</title>
        <authorList>
            <person name="Leao T."/>
            <person name="Castelao G."/>
            <person name="Korobeynikov A."/>
            <person name="Monroe E.A."/>
            <person name="Podell S."/>
            <person name="Glukhov E."/>
            <person name="Allen E."/>
            <person name="Gerwick W.H."/>
            <person name="Gerwick L."/>
        </authorList>
    </citation>
    <scope>NUCLEOTIDE SEQUENCE [LARGE SCALE GENOMIC DNA]</scope>
    <source>
        <strain evidence="3">JHB</strain>
    </source>
</reference>
<gene>
    <name evidence="2" type="ORF">BJP36_18275</name>
</gene>